<organism evidence="1 2">
    <name type="scientific">Coemansia helicoidea</name>
    <dbReference type="NCBI Taxonomy" id="1286919"/>
    <lineage>
        <taxon>Eukaryota</taxon>
        <taxon>Fungi</taxon>
        <taxon>Fungi incertae sedis</taxon>
        <taxon>Zoopagomycota</taxon>
        <taxon>Kickxellomycotina</taxon>
        <taxon>Kickxellomycetes</taxon>
        <taxon>Kickxellales</taxon>
        <taxon>Kickxellaceae</taxon>
        <taxon>Coemansia</taxon>
    </lineage>
</organism>
<reference evidence="1" key="1">
    <citation type="submission" date="2022-07" db="EMBL/GenBank/DDBJ databases">
        <title>Phylogenomic reconstructions and comparative analyses of Kickxellomycotina fungi.</title>
        <authorList>
            <person name="Reynolds N.K."/>
            <person name="Stajich J.E."/>
            <person name="Barry K."/>
            <person name="Grigoriev I.V."/>
            <person name="Crous P."/>
            <person name="Smith M.E."/>
        </authorList>
    </citation>
    <scope>NUCLEOTIDE SEQUENCE</scope>
    <source>
        <strain evidence="1">BCRC 34780</strain>
    </source>
</reference>
<accession>A0ACC1KXD2</accession>
<proteinExistence type="predicted"/>
<keyword evidence="2" id="KW-1185">Reference proteome</keyword>
<protein>
    <submittedName>
        <fullName evidence="1">Uncharacterized protein</fullName>
    </submittedName>
</protein>
<feature type="non-terminal residue" evidence="1">
    <location>
        <position position="1"/>
    </location>
</feature>
<evidence type="ECO:0000313" key="2">
    <source>
        <dbReference type="Proteomes" id="UP001140087"/>
    </source>
</evidence>
<evidence type="ECO:0000313" key="1">
    <source>
        <dbReference type="EMBL" id="KAJ2796479.1"/>
    </source>
</evidence>
<gene>
    <name evidence="1" type="ORF">H4R21_004697</name>
</gene>
<dbReference type="Proteomes" id="UP001140087">
    <property type="component" value="Unassembled WGS sequence"/>
</dbReference>
<sequence length="140" mass="14838">ALMTTPETEPIDLPYSILGDVLPGHTYPMANPFPFPPAYMAMHGYSADEVRATYEEAVVFVKDLNTANYTSPFSGGIQSLIPNLDLSKLIPDVELPSALPHVDLPSLVSDLGLPSLVSDLGLPSLVSDLGLPGLGLKLGH</sequence>
<dbReference type="EMBL" id="JANBUN010001862">
    <property type="protein sequence ID" value="KAJ2796479.1"/>
    <property type="molecule type" value="Genomic_DNA"/>
</dbReference>
<name>A0ACC1KXD2_9FUNG</name>
<comment type="caution">
    <text evidence="1">The sequence shown here is derived from an EMBL/GenBank/DDBJ whole genome shotgun (WGS) entry which is preliminary data.</text>
</comment>